<organism evidence="1 2">
    <name type="scientific">Theileria parva</name>
    <name type="common">East coast fever infection agent</name>
    <dbReference type="NCBI Taxonomy" id="5875"/>
    <lineage>
        <taxon>Eukaryota</taxon>
        <taxon>Sar</taxon>
        <taxon>Alveolata</taxon>
        <taxon>Apicomplexa</taxon>
        <taxon>Aconoidasida</taxon>
        <taxon>Piroplasmida</taxon>
        <taxon>Theileriidae</taxon>
        <taxon>Theileria</taxon>
    </lineage>
</organism>
<proteinExistence type="predicted"/>
<reference evidence="1 2" key="1">
    <citation type="journal article" date="2005" name="Science">
        <title>Genome sequence of Theileria parva, a bovine pathogen that transforms lymphocytes.</title>
        <authorList>
            <person name="Gardner M.J."/>
            <person name="Bishop R."/>
            <person name="Shah T."/>
            <person name="de Villiers E.P."/>
            <person name="Carlton J.M."/>
            <person name="Hall N."/>
            <person name="Ren Q."/>
            <person name="Paulsen I.T."/>
            <person name="Pain A."/>
            <person name="Berriman M."/>
            <person name="Wilson R.J.M."/>
            <person name="Sato S."/>
            <person name="Ralph S.A."/>
            <person name="Mann D.J."/>
            <person name="Xiong Z."/>
            <person name="Shallom S.J."/>
            <person name="Weidman J."/>
            <person name="Jiang L."/>
            <person name="Lynn J."/>
            <person name="Weaver B."/>
            <person name="Shoaibi A."/>
            <person name="Domingo A.R."/>
            <person name="Wasawo D."/>
            <person name="Crabtree J."/>
            <person name="Wortman J.R."/>
            <person name="Haas B."/>
            <person name="Angiuoli S.V."/>
            <person name="Creasy T.H."/>
            <person name="Lu C."/>
            <person name="Suh B."/>
            <person name="Silva J.C."/>
            <person name="Utterback T.R."/>
            <person name="Feldblyum T.V."/>
            <person name="Pertea M."/>
            <person name="Allen J."/>
            <person name="Nierman W.C."/>
            <person name="Taracha E.L.N."/>
            <person name="Salzberg S.L."/>
            <person name="White O.R."/>
            <person name="Fitzhugh H.A."/>
            <person name="Morzaria S."/>
            <person name="Venter J.C."/>
            <person name="Fraser C.M."/>
            <person name="Nene V."/>
        </authorList>
    </citation>
    <scope>NUCLEOTIDE SEQUENCE [LARGE SCALE GENOMIC DNA]</scope>
    <source>
        <strain evidence="1 2">Muguga</strain>
    </source>
</reference>
<keyword evidence="2" id="KW-1185">Reference proteome</keyword>
<evidence type="ECO:0000313" key="1">
    <source>
        <dbReference type="EMBL" id="EAN30661.1"/>
    </source>
</evidence>
<dbReference type="GeneID" id="3499753"/>
<dbReference type="EMBL" id="AAGK01000006">
    <property type="protein sequence ID" value="EAN30661.1"/>
    <property type="molecule type" value="Genomic_DNA"/>
</dbReference>
<evidence type="ECO:0000313" key="2">
    <source>
        <dbReference type="Proteomes" id="UP000001949"/>
    </source>
</evidence>
<name>Q4MYM1_THEPA</name>
<dbReference type="VEuPathDB" id="PiroplasmaDB:TpMuguga_03g00820"/>
<dbReference type="KEGG" id="tpv:TP03_0820"/>
<accession>Q4MYM1</accession>
<dbReference type="RefSeq" id="XP_762944.1">
    <property type="nucleotide sequence ID" value="XM_757851.1"/>
</dbReference>
<sequence>MDIISMRVLRSLKLTQRENEIYRIIKSILKSEGFIERVYGPQLPTSSHHSVRDLDDLTGVGYNTQLNMEVDTMEDGGRLCWITSENDRDQLSIPSMPLGIREGEYKRYHEYDREEDLMDIKNYYKEFYKLIVKPLQDFKPQTEQDLLYQYAKPLEFISTNTEREHIFNTVNNHSVNSKNSNSKNLVIEYKNNYKGREVKNYEFTRELLNKFKIKQKSNQTNVTPRFTVESTGESVKLEEEIKLPNELYKNLFAKL</sequence>
<gene>
    <name evidence="1" type="ordered locus">TP03_0820</name>
</gene>
<dbReference type="Proteomes" id="UP000001949">
    <property type="component" value="Unassembled WGS sequence"/>
</dbReference>
<dbReference type="InParanoid" id="Q4MYM1"/>
<dbReference type="AlphaFoldDB" id="Q4MYM1"/>
<protein>
    <submittedName>
        <fullName evidence="1">Uncharacterized protein</fullName>
    </submittedName>
</protein>
<dbReference type="OMA" id="CWITSEN"/>
<dbReference type="STRING" id="5875.Q4MYM1"/>
<comment type="caution">
    <text evidence="1">The sequence shown here is derived from an EMBL/GenBank/DDBJ whole genome shotgun (WGS) entry which is preliminary data.</text>
</comment>